<protein>
    <recommendedName>
        <fullName evidence="4 7">Signal peptidase I</fullName>
        <ecNumber evidence="3 7">3.4.21.89</ecNumber>
    </recommendedName>
</protein>
<dbReference type="PROSITE" id="PS00761">
    <property type="entry name" value="SPASE_I_3"/>
    <property type="match status" value="1"/>
</dbReference>
<dbReference type="OrthoDB" id="9815782at2"/>
<dbReference type="STRING" id="121290.APY04_2597"/>
<dbReference type="Proteomes" id="UP000059074">
    <property type="component" value="Unassembled WGS sequence"/>
</dbReference>
<dbReference type="CDD" id="cd06530">
    <property type="entry name" value="S26_SPase_I"/>
    <property type="match status" value="1"/>
</dbReference>
<dbReference type="GO" id="GO:0016020">
    <property type="term" value="C:membrane"/>
    <property type="evidence" value="ECO:0007669"/>
    <property type="project" value="UniProtKB-SubCell"/>
</dbReference>
<dbReference type="Gene3D" id="2.10.109.10">
    <property type="entry name" value="Umud Fragment, subunit A"/>
    <property type="match status" value="1"/>
</dbReference>
<feature type="transmembrane region" description="Helical" evidence="7">
    <location>
        <begin position="12"/>
        <end position="34"/>
    </location>
</feature>
<dbReference type="InterPro" id="IPR036286">
    <property type="entry name" value="LexA/Signal_pep-like_sf"/>
</dbReference>
<dbReference type="GO" id="GO:0004252">
    <property type="term" value="F:serine-type endopeptidase activity"/>
    <property type="evidence" value="ECO:0007669"/>
    <property type="project" value="InterPro"/>
</dbReference>
<dbReference type="EC" id="3.4.21.89" evidence="3 7"/>
<dbReference type="SUPFAM" id="SSF51306">
    <property type="entry name" value="LexA/Signal peptidase"/>
    <property type="match status" value="1"/>
</dbReference>
<evidence type="ECO:0000256" key="2">
    <source>
        <dbReference type="ARBA" id="ARBA00009370"/>
    </source>
</evidence>
<accession>A0A120CUB3</accession>
<keyword evidence="7" id="KW-0812">Transmembrane</keyword>
<dbReference type="PANTHER" id="PTHR43390">
    <property type="entry name" value="SIGNAL PEPTIDASE I"/>
    <property type="match status" value="1"/>
</dbReference>
<keyword evidence="7" id="KW-0472">Membrane</keyword>
<dbReference type="InterPro" id="IPR019758">
    <property type="entry name" value="Pept_S26A_signal_pept_1_CS"/>
</dbReference>
<dbReference type="InterPro" id="IPR019757">
    <property type="entry name" value="Pept_S26A_signal_pept_1_Lys-AS"/>
</dbReference>
<evidence type="ECO:0000313" key="9">
    <source>
        <dbReference type="EMBL" id="KWT66010.1"/>
    </source>
</evidence>
<feature type="domain" description="Peptidase S26" evidence="8">
    <location>
        <begin position="14"/>
        <end position="221"/>
    </location>
</feature>
<sequence length="253" mass="28394">MAVSANTKKGGGWLETATIVIEALAIAMVVRTFLYQPFNIPSGSMKETLLVGDYLFVSKLSYGYSRYSFYNLIPFEGRIFGAEPKRGDVAVFKLPRDNSTDYIKRVIGLPGDEIDVRGGLLFINGEEVPRRRIGDFVTHEDGGPARPIPAYEETLPNGVKYTVLDAEPNGPFDNVGPYKVPEGHYFMMGDNRDNSTDSRATWGVGYVPYDNLIGRAEIIFFSAAVDEPGAFSLWQPWTWPADIRWNRFFKLVR</sequence>
<evidence type="ECO:0000259" key="8">
    <source>
        <dbReference type="Pfam" id="PF10502"/>
    </source>
</evidence>
<evidence type="ECO:0000256" key="4">
    <source>
        <dbReference type="ARBA" id="ARBA00019232"/>
    </source>
</evidence>
<keyword evidence="10" id="KW-1185">Reference proteome</keyword>
<dbReference type="PANTHER" id="PTHR43390:SF1">
    <property type="entry name" value="CHLOROPLAST PROCESSING PEPTIDASE"/>
    <property type="match status" value="1"/>
</dbReference>
<dbReference type="NCBIfam" id="TIGR02227">
    <property type="entry name" value="sigpep_I_bact"/>
    <property type="match status" value="1"/>
</dbReference>
<dbReference type="EMBL" id="LMTR01000074">
    <property type="protein sequence ID" value="KWT66010.1"/>
    <property type="molecule type" value="Genomic_DNA"/>
</dbReference>
<dbReference type="PATRIC" id="fig|121290.4.peg.1468"/>
<evidence type="ECO:0000256" key="1">
    <source>
        <dbReference type="ARBA" id="ARBA00000677"/>
    </source>
</evidence>
<keyword evidence="5 7" id="KW-0378">Hydrolase</keyword>
<keyword evidence="7" id="KW-1133">Transmembrane helix</keyword>
<dbReference type="AlphaFoldDB" id="A0A120CUB3"/>
<keyword evidence="7" id="KW-0645">Protease</keyword>
<organism evidence="9 10">
    <name type="scientific">Hyphomicrobium sulfonivorans</name>
    <dbReference type="NCBI Taxonomy" id="121290"/>
    <lineage>
        <taxon>Bacteria</taxon>
        <taxon>Pseudomonadati</taxon>
        <taxon>Pseudomonadota</taxon>
        <taxon>Alphaproteobacteria</taxon>
        <taxon>Hyphomicrobiales</taxon>
        <taxon>Hyphomicrobiaceae</taxon>
        <taxon>Hyphomicrobium</taxon>
    </lineage>
</organism>
<reference evidence="9 10" key="1">
    <citation type="submission" date="2015-10" db="EMBL/GenBank/DDBJ databases">
        <title>Transcriptomic analysis of a linuron degrading triple-species bacterial consortium.</title>
        <authorList>
            <person name="Albers P."/>
        </authorList>
    </citation>
    <scope>NUCLEOTIDE SEQUENCE [LARGE SCALE GENOMIC DNA]</scope>
    <source>
        <strain evidence="9 10">WDL6</strain>
    </source>
</reference>
<proteinExistence type="inferred from homology"/>
<dbReference type="RefSeq" id="WP_068463138.1">
    <property type="nucleotide sequence ID" value="NZ_JAEFBX010000003.1"/>
</dbReference>
<dbReference type="InterPro" id="IPR000223">
    <property type="entry name" value="Pept_S26A_signal_pept_1"/>
</dbReference>
<evidence type="ECO:0000256" key="7">
    <source>
        <dbReference type="RuleBase" id="RU362042"/>
    </source>
</evidence>
<name>A0A120CUB3_HYPSL</name>
<comment type="caution">
    <text evidence="9">The sequence shown here is derived from an EMBL/GenBank/DDBJ whole genome shotgun (WGS) entry which is preliminary data.</text>
</comment>
<dbReference type="InterPro" id="IPR019533">
    <property type="entry name" value="Peptidase_S26"/>
</dbReference>
<comment type="similarity">
    <text evidence="2 7">Belongs to the peptidase S26 family.</text>
</comment>
<evidence type="ECO:0000256" key="6">
    <source>
        <dbReference type="PIRSR" id="PIRSR600223-1"/>
    </source>
</evidence>
<dbReference type="PRINTS" id="PR00727">
    <property type="entry name" value="LEADERPTASE"/>
</dbReference>
<evidence type="ECO:0000313" key="10">
    <source>
        <dbReference type="Proteomes" id="UP000059074"/>
    </source>
</evidence>
<evidence type="ECO:0000256" key="5">
    <source>
        <dbReference type="ARBA" id="ARBA00022801"/>
    </source>
</evidence>
<dbReference type="GO" id="GO:0006465">
    <property type="term" value="P:signal peptide processing"/>
    <property type="evidence" value="ECO:0007669"/>
    <property type="project" value="InterPro"/>
</dbReference>
<evidence type="ECO:0000256" key="3">
    <source>
        <dbReference type="ARBA" id="ARBA00013208"/>
    </source>
</evidence>
<dbReference type="PROSITE" id="PS00760">
    <property type="entry name" value="SPASE_I_2"/>
    <property type="match status" value="1"/>
</dbReference>
<gene>
    <name evidence="9" type="ORF">APY04_2597</name>
</gene>
<comment type="catalytic activity">
    <reaction evidence="1 7">
        <text>Cleavage of hydrophobic, N-terminal signal or leader sequences from secreted and periplasmic proteins.</text>
        <dbReference type="EC" id="3.4.21.89"/>
    </reaction>
</comment>
<comment type="subcellular location">
    <subcellularLocation>
        <location evidence="7">Membrane</location>
        <topology evidence="7">Single-pass type II membrane protein</topology>
    </subcellularLocation>
</comment>
<dbReference type="Pfam" id="PF10502">
    <property type="entry name" value="Peptidase_S26"/>
    <property type="match status" value="1"/>
</dbReference>
<feature type="active site" evidence="6">
    <location>
        <position position="104"/>
    </location>
</feature>
<feature type="active site" evidence="6">
    <location>
        <position position="44"/>
    </location>
</feature>
<dbReference type="GO" id="GO:0009003">
    <property type="term" value="F:signal peptidase activity"/>
    <property type="evidence" value="ECO:0007669"/>
    <property type="project" value="UniProtKB-EC"/>
</dbReference>